<dbReference type="SUPFAM" id="SSF52317">
    <property type="entry name" value="Class I glutamine amidotransferase-like"/>
    <property type="match status" value="1"/>
</dbReference>
<dbReference type="PROSITE" id="PS51273">
    <property type="entry name" value="GATASE_TYPE_1"/>
    <property type="match status" value="1"/>
</dbReference>
<dbReference type="RefSeq" id="WP_119438142.1">
    <property type="nucleotide sequence ID" value="NZ_QWGR01000005.1"/>
</dbReference>
<name>A0A399T091_9BACT</name>
<evidence type="ECO:0000259" key="1">
    <source>
        <dbReference type="Pfam" id="PF00117"/>
    </source>
</evidence>
<dbReference type="InterPro" id="IPR029062">
    <property type="entry name" value="Class_I_gatase-like"/>
</dbReference>
<dbReference type="InterPro" id="IPR044992">
    <property type="entry name" value="ChyE-like"/>
</dbReference>
<dbReference type="Gene3D" id="3.40.50.880">
    <property type="match status" value="1"/>
</dbReference>
<evidence type="ECO:0000313" key="2">
    <source>
        <dbReference type="EMBL" id="RIJ48409.1"/>
    </source>
</evidence>
<comment type="caution">
    <text evidence="2">The sequence shown here is derived from an EMBL/GenBank/DDBJ whole genome shotgun (WGS) entry which is preliminary data.</text>
</comment>
<dbReference type="AlphaFoldDB" id="A0A399T091"/>
<reference evidence="2 3" key="1">
    <citation type="submission" date="2018-08" db="EMBL/GenBank/DDBJ databases">
        <title>Pallidiluteibacterium maritimus gen. nov., sp. nov., isolated from coastal sediment.</title>
        <authorList>
            <person name="Zhou L.Y."/>
        </authorList>
    </citation>
    <scope>NUCLEOTIDE SEQUENCE [LARGE SCALE GENOMIC DNA]</scope>
    <source>
        <strain evidence="2 3">XSD2</strain>
    </source>
</reference>
<feature type="domain" description="Glutamine amidotransferase" evidence="1">
    <location>
        <begin position="20"/>
        <end position="179"/>
    </location>
</feature>
<gene>
    <name evidence="2" type="ORF">D1614_11860</name>
</gene>
<dbReference type="Proteomes" id="UP000265926">
    <property type="component" value="Unassembled WGS sequence"/>
</dbReference>
<proteinExistence type="predicted"/>
<protein>
    <recommendedName>
        <fullName evidence="1">Glutamine amidotransferase domain-containing protein</fullName>
    </recommendedName>
</protein>
<sequence>MTQILIINNAEPGIREFAAPIEQTVKETGAHAEFIEYKDCLTTALDDFDGIILTGSPQGDDIVEHHLPYFEWIKTYEKPVLGICAGHHITGYLYGSTLLRSKEPESGDFMVKILCNDPIFNGLPPTFEVRQMHNDSVTLPRDFILLATAETCKNQVMKHKKKLLYTTQFHPEFYNHQMIKNFVALCVR</sequence>
<organism evidence="2 3">
    <name type="scientific">Maribellus luteus</name>
    <dbReference type="NCBI Taxonomy" id="2305463"/>
    <lineage>
        <taxon>Bacteria</taxon>
        <taxon>Pseudomonadati</taxon>
        <taxon>Bacteroidota</taxon>
        <taxon>Bacteroidia</taxon>
        <taxon>Marinilabiliales</taxon>
        <taxon>Prolixibacteraceae</taxon>
        <taxon>Maribellus</taxon>
    </lineage>
</organism>
<dbReference type="OrthoDB" id="9813383at2"/>
<dbReference type="EMBL" id="QWGR01000005">
    <property type="protein sequence ID" value="RIJ48409.1"/>
    <property type="molecule type" value="Genomic_DNA"/>
</dbReference>
<keyword evidence="3" id="KW-1185">Reference proteome</keyword>
<dbReference type="Pfam" id="PF00117">
    <property type="entry name" value="GATase"/>
    <property type="match status" value="1"/>
</dbReference>
<accession>A0A399T091</accession>
<dbReference type="InterPro" id="IPR017926">
    <property type="entry name" value="GATASE"/>
</dbReference>
<dbReference type="GO" id="GO:0005829">
    <property type="term" value="C:cytosol"/>
    <property type="evidence" value="ECO:0007669"/>
    <property type="project" value="TreeGrafter"/>
</dbReference>
<evidence type="ECO:0000313" key="3">
    <source>
        <dbReference type="Proteomes" id="UP000265926"/>
    </source>
</evidence>
<dbReference type="PANTHER" id="PTHR42695">
    <property type="entry name" value="GLUTAMINE AMIDOTRANSFERASE YLR126C-RELATED"/>
    <property type="match status" value="1"/>
</dbReference>
<dbReference type="PANTHER" id="PTHR42695:SF5">
    <property type="entry name" value="GLUTAMINE AMIDOTRANSFERASE YLR126C-RELATED"/>
    <property type="match status" value="1"/>
</dbReference>